<dbReference type="EMBL" id="VAWE01000002">
    <property type="protein sequence ID" value="TLQ39368.1"/>
    <property type="molecule type" value="Genomic_DNA"/>
</dbReference>
<protein>
    <submittedName>
        <fullName evidence="1">Uncharacterized protein</fullName>
    </submittedName>
</protein>
<organism evidence="1 2">
    <name type="scientific">Streptomyces marianii</name>
    <dbReference type="NCBI Taxonomy" id="1817406"/>
    <lineage>
        <taxon>Bacteria</taxon>
        <taxon>Bacillati</taxon>
        <taxon>Actinomycetota</taxon>
        <taxon>Actinomycetes</taxon>
        <taxon>Kitasatosporales</taxon>
        <taxon>Streptomycetaceae</taxon>
        <taxon>Streptomyces</taxon>
    </lineage>
</organism>
<accession>A0A5R9DUF4</accession>
<dbReference type="Proteomes" id="UP000305921">
    <property type="component" value="Unassembled WGS sequence"/>
</dbReference>
<dbReference type="OrthoDB" id="4282509at2"/>
<dbReference type="InterPro" id="IPR046269">
    <property type="entry name" value="DUF6302"/>
</dbReference>
<proteinExistence type="predicted"/>
<name>A0A5R9DUF4_9ACTN</name>
<evidence type="ECO:0000313" key="1">
    <source>
        <dbReference type="EMBL" id="TLQ39368.1"/>
    </source>
</evidence>
<dbReference type="Pfam" id="PF19819">
    <property type="entry name" value="DUF6302"/>
    <property type="match status" value="1"/>
</dbReference>
<sequence>MISTYLTSPARQDLGVHILAPEEACDFEYWAARLVHIELLRDAVAVALYRLPLLAVPAGRGRRGGRMDMVFAGCAELAARELHGRPGFHSVAAIGTDVVWGEPVPKDLTPDARRRFFGLHAQPQARPSTAYQRQACHA</sequence>
<comment type="caution">
    <text evidence="1">The sequence shown here is derived from an EMBL/GenBank/DDBJ whole genome shotgun (WGS) entry which is preliminary data.</text>
</comment>
<dbReference type="RefSeq" id="WP_138058180.1">
    <property type="nucleotide sequence ID" value="NZ_VAWE01000002.1"/>
</dbReference>
<dbReference type="AlphaFoldDB" id="A0A5R9DUF4"/>
<reference evidence="1 2" key="1">
    <citation type="submission" date="2019-05" db="EMBL/GenBank/DDBJ databases">
        <title>Streptomyces marianii sp. nov., a novel marine actinomycete from southern coast of India.</title>
        <authorList>
            <person name="Iniyan A.M."/>
            <person name="Wink J."/>
            <person name="Ramprasad E."/>
            <person name="Ramana C.V."/>
            <person name="Bunk B."/>
            <person name="Sproer C."/>
            <person name="Joseph F.-J.R.S."/>
            <person name="Vincent S.G.P."/>
        </authorList>
    </citation>
    <scope>NUCLEOTIDE SEQUENCE [LARGE SCALE GENOMIC DNA]</scope>
    <source>
        <strain evidence="1 2">ICN19</strain>
    </source>
</reference>
<evidence type="ECO:0000313" key="2">
    <source>
        <dbReference type="Proteomes" id="UP000305921"/>
    </source>
</evidence>
<gene>
    <name evidence="1" type="ORF">FEF34_38975</name>
</gene>
<keyword evidence="2" id="KW-1185">Reference proteome</keyword>